<evidence type="ECO:0000256" key="4">
    <source>
        <dbReference type="SAM" id="Phobius"/>
    </source>
</evidence>
<proteinExistence type="predicted"/>
<dbReference type="InterPro" id="IPR000160">
    <property type="entry name" value="GGDEF_dom"/>
</dbReference>
<evidence type="ECO:0000256" key="3">
    <source>
        <dbReference type="ARBA" id="ARBA00034247"/>
    </source>
</evidence>
<organism evidence="6 7">
    <name type="scientific">Paraglaciecola hydrolytica</name>
    <dbReference type="NCBI Taxonomy" id="1799789"/>
    <lineage>
        <taxon>Bacteria</taxon>
        <taxon>Pseudomonadati</taxon>
        <taxon>Pseudomonadota</taxon>
        <taxon>Gammaproteobacteria</taxon>
        <taxon>Alteromonadales</taxon>
        <taxon>Alteromonadaceae</taxon>
        <taxon>Paraglaciecola</taxon>
    </lineage>
</organism>
<dbReference type="Gene3D" id="3.30.70.270">
    <property type="match status" value="1"/>
</dbReference>
<comment type="cofactor">
    <cofactor evidence="1">
        <name>Mg(2+)</name>
        <dbReference type="ChEBI" id="CHEBI:18420"/>
    </cofactor>
</comment>
<dbReference type="SUPFAM" id="SSF55073">
    <property type="entry name" value="Nucleotide cyclase"/>
    <property type="match status" value="1"/>
</dbReference>
<dbReference type="Proteomes" id="UP000070299">
    <property type="component" value="Unassembled WGS sequence"/>
</dbReference>
<feature type="transmembrane region" description="Helical" evidence="4">
    <location>
        <begin position="38"/>
        <end position="57"/>
    </location>
</feature>
<dbReference type="EMBL" id="LSNE01000001">
    <property type="protein sequence ID" value="KXI31012.1"/>
    <property type="molecule type" value="Genomic_DNA"/>
</dbReference>
<dbReference type="Pfam" id="PF00990">
    <property type="entry name" value="GGDEF"/>
    <property type="match status" value="1"/>
</dbReference>
<dbReference type="EC" id="2.7.7.65" evidence="2"/>
<dbReference type="OrthoDB" id="9759607at2"/>
<dbReference type="PANTHER" id="PTHR45138">
    <property type="entry name" value="REGULATORY COMPONENTS OF SENSORY TRANSDUCTION SYSTEM"/>
    <property type="match status" value="1"/>
</dbReference>
<name>A0A136A706_9ALTE</name>
<feature type="transmembrane region" description="Helical" evidence="4">
    <location>
        <begin position="146"/>
        <end position="165"/>
    </location>
</feature>
<dbReference type="PROSITE" id="PS50887">
    <property type="entry name" value="GGDEF"/>
    <property type="match status" value="1"/>
</dbReference>
<dbReference type="SMART" id="SM00267">
    <property type="entry name" value="GGDEF"/>
    <property type="match status" value="1"/>
</dbReference>
<comment type="catalytic activity">
    <reaction evidence="3">
        <text>2 GTP = 3',3'-c-di-GMP + 2 diphosphate</text>
        <dbReference type="Rhea" id="RHEA:24898"/>
        <dbReference type="ChEBI" id="CHEBI:33019"/>
        <dbReference type="ChEBI" id="CHEBI:37565"/>
        <dbReference type="ChEBI" id="CHEBI:58805"/>
        <dbReference type="EC" id="2.7.7.65"/>
    </reaction>
</comment>
<dbReference type="AlphaFoldDB" id="A0A136A706"/>
<dbReference type="NCBIfam" id="TIGR00254">
    <property type="entry name" value="GGDEF"/>
    <property type="match status" value="1"/>
</dbReference>
<dbReference type="GO" id="GO:1902201">
    <property type="term" value="P:negative regulation of bacterial-type flagellum-dependent cell motility"/>
    <property type="evidence" value="ECO:0007669"/>
    <property type="project" value="TreeGrafter"/>
</dbReference>
<feature type="transmembrane region" description="Helical" evidence="4">
    <location>
        <begin position="12"/>
        <end position="32"/>
    </location>
</feature>
<sequence length="348" mass="39012">MFIEKIRHVIIVKTAFLNFALTLSATIIRPLIVEQSIVFTYMGIFNSFVLGCVFLFVKKAQPKDWQAMLLVASVMLVLLPIVLVSGGNNSHFSYLFPIIPIFVSLVSNAKYTWITTLIIVVCLLAIYFSSGLLPDYTYENVPQNKTIARTIWLTFSVLFACKFGIEFNRIISTLGNKLSEQAEIDVLTGIHNRRSIMLFLQHAMDEAKLKNTHLSVLMIDLDHFKQINDNYGHLVGDQCLRAAAQCLKQGIRQHTDQAGRYGGEEFIVVIKDANEQKAFEIAQQILLEIAQTSIEIDTINSINVTATIGLCTRSGDNLTSIEHFIELADKVLYLGKESGRNCVIKAAM</sequence>
<protein>
    <recommendedName>
        <fullName evidence="2">diguanylate cyclase</fullName>
        <ecNumber evidence="2">2.7.7.65</ecNumber>
    </recommendedName>
</protein>
<evidence type="ECO:0000313" key="6">
    <source>
        <dbReference type="EMBL" id="KXI31012.1"/>
    </source>
</evidence>
<keyword evidence="4" id="KW-0812">Transmembrane</keyword>
<dbReference type="InterPro" id="IPR050469">
    <property type="entry name" value="Diguanylate_Cyclase"/>
</dbReference>
<keyword evidence="4" id="KW-1133">Transmembrane helix</keyword>
<feature type="transmembrane region" description="Helical" evidence="4">
    <location>
        <begin position="116"/>
        <end position="134"/>
    </location>
</feature>
<keyword evidence="7" id="KW-1185">Reference proteome</keyword>
<accession>A0A136A706</accession>
<dbReference type="InterPro" id="IPR043128">
    <property type="entry name" value="Rev_trsase/Diguanyl_cyclase"/>
</dbReference>
<keyword evidence="4" id="KW-0472">Membrane</keyword>
<evidence type="ECO:0000259" key="5">
    <source>
        <dbReference type="PROSITE" id="PS50887"/>
    </source>
</evidence>
<reference evidence="7" key="1">
    <citation type="submission" date="2016-02" db="EMBL/GenBank/DDBJ databases">
        <authorList>
            <person name="Schultz-Johansen M."/>
            <person name="Glaring M.A."/>
            <person name="Bech P.K."/>
            <person name="Stougaard P."/>
        </authorList>
    </citation>
    <scope>NUCLEOTIDE SEQUENCE [LARGE SCALE GENOMIC DNA]</scope>
    <source>
        <strain evidence="7">S66</strain>
    </source>
</reference>
<dbReference type="PANTHER" id="PTHR45138:SF9">
    <property type="entry name" value="DIGUANYLATE CYCLASE DGCM-RELATED"/>
    <property type="match status" value="1"/>
</dbReference>
<dbReference type="GO" id="GO:0005886">
    <property type="term" value="C:plasma membrane"/>
    <property type="evidence" value="ECO:0007669"/>
    <property type="project" value="TreeGrafter"/>
</dbReference>
<feature type="domain" description="GGDEF" evidence="5">
    <location>
        <begin position="212"/>
        <end position="348"/>
    </location>
</feature>
<comment type="caution">
    <text evidence="6">The sequence shown here is derived from an EMBL/GenBank/DDBJ whole genome shotgun (WGS) entry which is preliminary data.</text>
</comment>
<dbReference type="RefSeq" id="WP_068370995.1">
    <property type="nucleotide sequence ID" value="NZ_LSNE01000001.1"/>
</dbReference>
<gene>
    <name evidence="6" type="ORF">AX660_00710</name>
</gene>
<evidence type="ECO:0000256" key="1">
    <source>
        <dbReference type="ARBA" id="ARBA00001946"/>
    </source>
</evidence>
<feature type="transmembrane region" description="Helical" evidence="4">
    <location>
        <begin position="69"/>
        <end position="86"/>
    </location>
</feature>
<evidence type="ECO:0000313" key="7">
    <source>
        <dbReference type="Proteomes" id="UP000070299"/>
    </source>
</evidence>
<dbReference type="GO" id="GO:0052621">
    <property type="term" value="F:diguanylate cyclase activity"/>
    <property type="evidence" value="ECO:0007669"/>
    <property type="project" value="UniProtKB-EC"/>
</dbReference>
<evidence type="ECO:0000256" key="2">
    <source>
        <dbReference type="ARBA" id="ARBA00012528"/>
    </source>
</evidence>
<dbReference type="FunFam" id="3.30.70.270:FF:000001">
    <property type="entry name" value="Diguanylate cyclase domain protein"/>
    <property type="match status" value="1"/>
</dbReference>
<dbReference type="STRING" id="1799789.AX660_00710"/>
<dbReference type="InterPro" id="IPR029787">
    <property type="entry name" value="Nucleotide_cyclase"/>
</dbReference>
<dbReference type="GO" id="GO:0043709">
    <property type="term" value="P:cell adhesion involved in single-species biofilm formation"/>
    <property type="evidence" value="ECO:0007669"/>
    <property type="project" value="TreeGrafter"/>
</dbReference>
<dbReference type="CDD" id="cd01949">
    <property type="entry name" value="GGDEF"/>
    <property type="match status" value="1"/>
</dbReference>